<comment type="caution">
    <text evidence="2">The sequence shown here is derived from an EMBL/GenBank/DDBJ whole genome shotgun (WGS) entry which is preliminary data.</text>
</comment>
<feature type="region of interest" description="Disordered" evidence="1">
    <location>
        <begin position="391"/>
        <end position="443"/>
    </location>
</feature>
<reference evidence="2 3" key="1">
    <citation type="submission" date="2018-03" db="EMBL/GenBank/DDBJ databases">
        <title>Whole genome sequencing of Histamine producing bacteria.</title>
        <authorList>
            <person name="Butler K."/>
        </authorList>
    </citation>
    <scope>NUCLEOTIDE SEQUENCE [LARGE SCALE GENOMIC DNA]</scope>
    <source>
        <strain evidence="2 3">DSM 16190</strain>
    </source>
</reference>
<feature type="compositionally biased region" description="Polar residues" evidence="1">
    <location>
        <begin position="391"/>
        <end position="422"/>
    </location>
</feature>
<proteinExistence type="predicted"/>
<name>A0A2T3N526_9GAMM</name>
<dbReference type="AlphaFoldDB" id="A0A2T3N526"/>
<dbReference type="EMBL" id="PYMC01000001">
    <property type="protein sequence ID" value="PSW07514.1"/>
    <property type="molecule type" value="Genomic_DNA"/>
</dbReference>
<evidence type="ECO:0000256" key="1">
    <source>
        <dbReference type="SAM" id="MobiDB-lite"/>
    </source>
</evidence>
<sequence>MKKEFRIAAIVAAITLSGCASDSNSTASLPLETNQTQNENQFQDVTQALDLANNTLEKSHKMELAWFATEQLKDAVDALNDAKEYYAEFEHDPSEANSSAGIFSSKTNIQATQDALAQFNVYIQKANAIRSEALTVLEEAFSYRKQLDSIEAEKYYPTTAKQLEQQLKKLVNYVADDNAENAIKYQPELVRKQRALEVKTVTKIYLSESQKELKRQKTADISRHAPETLRHAEATLKAAEAFINAEPRAVSRIDDKAEEARFALAHSQQVATAVKKLKAMPQSDYERHIVSYEKILLEVSVALGSGDLRDQPISLQGKHLVNHIRTNLQGQNDSLIAQKEAEAELEKTHDHNSALQLKIAELKATSAKERRVLSEENNRYLQQIAELSAQLSQAKSPQAVQPEQISPVKNTAAEQNPVQKTEVSAAETPAENTPAETTAEATS</sequence>
<dbReference type="OrthoDB" id="6099999at2"/>
<accession>A0A2T3N526</accession>
<organism evidence="2 3">
    <name type="scientific">Photobacterium lipolyticum</name>
    <dbReference type="NCBI Taxonomy" id="266810"/>
    <lineage>
        <taxon>Bacteria</taxon>
        <taxon>Pseudomonadati</taxon>
        <taxon>Pseudomonadota</taxon>
        <taxon>Gammaproteobacteria</taxon>
        <taxon>Vibrionales</taxon>
        <taxon>Vibrionaceae</taxon>
        <taxon>Photobacterium</taxon>
    </lineage>
</organism>
<dbReference type="RefSeq" id="WP_107281666.1">
    <property type="nucleotide sequence ID" value="NZ_PYMC01000001.1"/>
</dbReference>
<dbReference type="PROSITE" id="PS51257">
    <property type="entry name" value="PROKAR_LIPOPROTEIN"/>
    <property type="match status" value="1"/>
</dbReference>
<dbReference type="Proteomes" id="UP000240904">
    <property type="component" value="Unassembled WGS sequence"/>
</dbReference>
<feature type="compositionally biased region" description="Low complexity" evidence="1">
    <location>
        <begin position="425"/>
        <end position="443"/>
    </location>
</feature>
<keyword evidence="3" id="KW-1185">Reference proteome</keyword>
<evidence type="ECO:0000313" key="2">
    <source>
        <dbReference type="EMBL" id="PSW07514.1"/>
    </source>
</evidence>
<gene>
    <name evidence="2" type="ORF">C9I89_02030</name>
</gene>
<evidence type="ECO:0000313" key="3">
    <source>
        <dbReference type="Proteomes" id="UP000240904"/>
    </source>
</evidence>
<protein>
    <submittedName>
        <fullName evidence="2">Uncharacterized protein</fullName>
    </submittedName>
</protein>